<protein>
    <submittedName>
        <fullName evidence="2">Uncharacterized protein</fullName>
    </submittedName>
</protein>
<name>A0A9W8JW99_9AGAR</name>
<comment type="caution">
    <text evidence="2">The sequence shown here is derived from an EMBL/GenBank/DDBJ whole genome shotgun (WGS) entry which is preliminary data.</text>
</comment>
<sequence>MNAVLELHQAVLFNPTANPSAMQSMRGTFDVNAFGSGLHTEDTIVLTPSTGHESASHDRLSFSQGHGGGVLSLADPDVFDAVFGGHDFLDLPEIHQGGEDEDSPLRSATPNMPLDEKMGLWMGGQSEKESAI</sequence>
<evidence type="ECO:0000313" key="2">
    <source>
        <dbReference type="EMBL" id="KAJ3505288.1"/>
    </source>
</evidence>
<evidence type="ECO:0000256" key="1">
    <source>
        <dbReference type="SAM" id="MobiDB-lite"/>
    </source>
</evidence>
<reference evidence="2" key="1">
    <citation type="submission" date="2022-07" db="EMBL/GenBank/DDBJ databases">
        <title>Genome Sequence of Agrocybe chaxingu.</title>
        <authorList>
            <person name="Buettner E."/>
        </authorList>
    </citation>
    <scope>NUCLEOTIDE SEQUENCE</scope>
    <source>
        <strain evidence="2">MP-N11</strain>
    </source>
</reference>
<organism evidence="2 3">
    <name type="scientific">Agrocybe chaxingu</name>
    <dbReference type="NCBI Taxonomy" id="84603"/>
    <lineage>
        <taxon>Eukaryota</taxon>
        <taxon>Fungi</taxon>
        <taxon>Dikarya</taxon>
        <taxon>Basidiomycota</taxon>
        <taxon>Agaricomycotina</taxon>
        <taxon>Agaricomycetes</taxon>
        <taxon>Agaricomycetidae</taxon>
        <taxon>Agaricales</taxon>
        <taxon>Agaricineae</taxon>
        <taxon>Strophariaceae</taxon>
        <taxon>Agrocybe</taxon>
    </lineage>
</organism>
<dbReference type="EMBL" id="JANKHO010000901">
    <property type="protein sequence ID" value="KAJ3505288.1"/>
    <property type="molecule type" value="Genomic_DNA"/>
</dbReference>
<proteinExistence type="predicted"/>
<feature type="region of interest" description="Disordered" evidence="1">
    <location>
        <begin position="92"/>
        <end position="132"/>
    </location>
</feature>
<accession>A0A9W8JW99</accession>
<dbReference type="AlphaFoldDB" id="A0A9W8JW99"/>
<dbReference type="Proteomes" id="UP001148786">
    <property type="component" value="Unassembled WGS sequence"/>
</dbReference>
<gene>
    <name evidence="2" type="ORF">NLJ89_g7497</name>
</gene>
<keyword evidence="3" id="KW-1185">Reference proteome</keyword>
<evidence type="ECO:0000313" key="3">
    <source>
        <dbReference type="Proteomes" id="UP001148786"/>
    </source>
</evidence>